<reference evidence="3" key="1">
    <citation type="journal article" date="2019" name="Int. J. Syst. Evol. Microbiol.">
        <title>The Global Catalogue of Microorganisms (GCM) 10K type strain sequencing project: providing services to taxonomists for standard genome sequencing and annotation.</title>
        <authorList>
            <consortium name="The Broad Institute Genomics Platform"/>
            <consortium name="The Broad Institute Genome Sequencing Center for Infectious Disease"/>
            <person name="Wu L."/>
            <person name="Ma J."/>
        </authorList>
    </citation>
    <scope>NUCLEOTIDE SEQUENCE [LARGE SCALE GENOMIC DNA]</scope>
    <source>
        <strain evidence="3">NBRC 103166</strain>
    </source>
</reference>
<organism evidence="2 3">
    <name type="scientific">Psychromonas marina</name>
    <dbReference type="NCBI Taxonomy" id="88364"/>
    <lineage>
        <taxon>Bacteria</taxon>
        <taxon>Pseudomonadati</taxon>
        <taxon>Pseudomonadota</taxon>
        <taxon>Gammaproteobacteria</taxon>
        <taxon>Alteromonadales</taxon>
        <taxon>Psychromonadaceae</taxon>
        <taxon>Psychromonas</taxon>
    </lineage>
</organism>
<feature type="transmembrane region" description="Helical" evidence="1">
    <location>
        <begin position="37"/>
        <end position="58"/>
    </location>
</feature>
<proteinExistence type="predicted"/>
<dbReference type="RefSeq" id="WP_284202169.1">
    <property type="nucleotide sequence ID" value="NZ_BSPQ01000001.1"/>
</dbReference>
<dbReference type="EMBL" id="BSPQ01000001">
    <property type="protein sequence ID" value="GLS89047.1"/>
    <property type="molecule type" value="Genomic_DNA"/>
</dbReference>
<keyword evidence="1" id="KW-1133">Transmembrane helix</keyword>
<keyword evidence="3" id="KW-1185">Reference proteome</keyword>
<evidence type="ECO:0000256" key="1">
    <source>
        <dbReference type="SAM" id="Phobius"/>
    </source>
</evidence>
<evidence type="ECO:0000313" key="2">
    <source>
        <dbReference type="EMBL" id="GLS89047.1"/>
    </source>
</evidence>
<keyword evidence="1" id="KW-0812">Transmembrane</keyword>
<name>A0ABQ6DVC5_9GAMM</name>
<evidence type="ECO:0000313" key="3">
    <source>
        <dbReference type="Proteomes" id="UP001157353"/>
    </source>
</evidence>
<dbReference type="Proteomes" id="UP001157353">
    <property type="component" value="Unassembled WGS sequence"/>
</dbReference>
<comment type="caution">
    <text evidence="2">The sequence shown here is derived from an EMBL/GenBank/DDBJ whole genome shotgun (WGS) entry which is preliminary data.</text>
</comment>
<accession>A0ABQ6DVC5</accession>
<protein>
    <submittedName>
        <fullName evidence="2">Uncharacterized protein</fullName>
    </submittedName>
</protein>
<sequence>MKTINVETLTDNLTAIFIVTTSAGLIGLFFLKINFILLSSSLTYGVWLAACTLIYAIAQHFKTKNSSTFDFYQASGPVTPTVRRKKSNIEERVAIHIDEDGLDPMVLFNEEKSGVACILRLTELKTTKHLFDYLYDLNISVEQQGSPIDGQTLMEINYQQEKGYYRLTDNGPRELLDFAFCENSEHLYAQIKLAIEQLKNDNPALCISKVNVTNYQALQKFYHYVKRLNAPENRSIEYLSYYQGTLKICNTSYVALYDCTLQSTLTSWINQDGLIRTDNVEVELLGDNMLQLVDIELPYTECRLIDIQIVKMRDVQEGVKLYLTLVELNEGKLTNNMSGLTLLMGNNSIDIKYDEVLSDELISVEAYFNQKSYPEF</sequence>
<gene>
    <name evidence="2" type="ORF">GCM10007916_01140</name>
</gene>
<keyword evidence="1" id="KW-0472">Membrane</keyword>
<feature type="transmembrane region" description="Helical" evidence="1">
    <location>
        <begin position="12"/>
        <end position="31"/>
    </location>
</feature>